<sequence>MGKLSFIGDGGLDHAMAIRLHTNKILNMNKHISFPSDMVTVEVQGVAGSREVTCPSDARSCSIVVVDEARIQRSQAFKNQWSRFDLNGDVA</sequence>
<comment type="caution">
    <text evidence="1">The sequence shown here is derived from an EMBL/GenBank/DDBJ whole genome shotgun (WGS) entry which is preliminary data.</text>
</comment>
<accession>A0ABR2EWG4</accession>
<keyword evidence="2" id="KW-1185">Reference proteome</keyword>
<evidence type="ECO:0000313" key="1">
    <source>
        <dbReference type="EMBL" id="KAK8566180.1"/>
    </source>
</evidence>
<protein>
    <submittedName>
        <fullName evidence="1">Uncharacterized protein</fullName>
    </submittedName>
</protein>
<evidence type="ECO:0000313" key="2">
    <source>
        <dbReference type="Proteomes" id="UP001472677"/>
    </source>
</evidence>
<reference evidence="1 2" key="1">
    <citation type="journal article" date="2024" name="G3 (Bethesda)">
        <title>Genome assembly of Hibiscus sabdariffa L. provides insights into metabolisms of medicinal natural products.</title>
        <authorList>
            <person name="Kim T."/>
        </authorList>
    </citation>
    <scope>NUCLEOTIDE SEQUENCE [LARGE SCALE GENOMIC DNA]</scope>
    <source>
        <strain evidence="1">TK-2024</strain>
        <tissue evidence="1">Old leaves</tissue>
    </source>
</reference>
<name>A0ABR2EWG4_9ROSI</name>
<organism evidence="1 2">
    <name type="scientific">Hibiscus sabdariffa</name>
    <name type="common">roselle</name>
    <dbReference type="NCBI Taxonomy" id="183260"/>
    <lineage>
        <taxon>Eukaryota</taxon>
        <taxon>Viridiplantae</taxon>
        <taxon>Streptophyta</taxon>
        <taxon>Embryophyta</taxon>
        <taxon>Tracheophyta</taxon>
        <taxon>Spermatophyta</taxon>
        <taxon>Magnoliopsida</taxon>
        <taxon>eudicotyledons</taxon>
        <taxon>Gunneridae</taxon>
        <taxon>Pentapetalae</taxon>
        <taxon>rosids</taxon>
        <taxon>malvids</taxon>
        <taxon>Malvales</taxon>
        <taxon>Malvaceae</taxon>
        <taxon>Malvoideae</taxon>
        <taxon>Hibiscus</taxon>
    </lineage>
</organism>
<gene>
    <name evidence="1" type="ORF">V6N12_059714</name>
</gene>
<dbReference type="EMBL" id="JBBPBM010000010">
    <property type="protein sequence ID" value="KAK8566180.1"/>
    <property type="molecule type" value="Genomic_DNA"/>
</dbReference>
<proteinExistence type="predicted"/>
<dbReference type="Proteomes" id="UP001472677">
    <property type="component" value="Unassembled WGS sequence"/>
</dbReference>